<proteinExistence type="predicted"/>
<feature type="region of interest" description="Disordered" evidence="1">
    <location>
        <begin position="1"/>
        <end position="25"/>
    </location>
</feature>
<organism evidence="2 3">
    <name type="scientific">Pseudomonas songnenensis</name>
    <dbReference type="NCBI Taxonomy" id="1176259"/>
    <lineage>
        <taxon>Bacteria</taxon>
        <taxon>Pseudomonadati</taxon>
        <taxon>Pseudomonadota</taxon>
        <taxon>Gammaproteobacteria</taxon>
        <taxon>Pseudomonadales</taxon>
        <taxon>Pseudomonadaceae</taxon>
        <taxon>Pseudomonas</taxon>
    </lineage>
</organism>
<sequence length="63" mass="7120">MLWVGAAGHPGSNQLGKSRRNGQVAMGDRTRSVRFIEYQEQCLCQQPAEQPVGREFTQQQMKV</sequence>
<name>A0ABX9UVS3_9PSED</name>
<evidence type="ECO:0000313" key="2">
    <source>
        <dbReference type="EMBL" id="RMH97043.1"/>
    </source>
</evidence>
<accession>A0ABX9UVS3</accession>
<protein>
    <submittedName>
        <fullName evidence="2">Uncharacterized protein</fullName>
    </submittedName>
</protein>
<keyword evidence="3" id="KW-1185">Reference proteome</keyword>
<comment type="caution">
    <text evidence="2">The sequence shown here is derived from an EMBL/GenBank/DDBJ whole genome shotgun (WGS) entry which is preliminary data.</text>
</comment>
<evidence type="ECO:0000256" key="1">
    <source>
        <dbReference type="SAM" id="MobiDB-lite"/>
    </source>
</evidence>
<dbReference type="EMBL" id="RFFN01000003">
    <property type="protein sequence ID" value="RMH97043.1"/>
    <property type="molecule type" value="Genomic_DNA"/>
</dbReference>
<dbReference type="Proteomes" id="UP000279228">
    <property type="component" value="Unassembled WGS sequence"/>
</dbReference>
<reference evidence="2 3" key="1">
    <citation type="submission" date="2018-10" db="EMBL/GenBank/DDBJ databases">
        <title>Pseudomonas songnenensis NEAU-ST5-5(T) genome.</title>
        <authorList>
            <person name="Pengp J."/>
            <person name="Liu Z.-P."/>
        </authorList>
    </citation>
    <scope>NUCLEOTIDE SEQUENCE [LARGE SCALE GENOMIC DNA]</scope>
    <source>
        <strain evidence="2 3">NEAU-ST5-5</strain>
    </source>
</reference>
<gene>
    <name evidence="2" type="ORF">EA798_11650</name>
</gene>
<evidence type="ECO:0000313" key="3">
    <source>
        <dbReference type="Proteomes" id="UP000279228"/>
    </source>
</evidence>